<dbReference type="AlphaFoldDB" id="A0A2G9U0A1"/>
<protein>
    <recommendedName>
        <fullName evidence="4">Protein kinase domain-containing protein</fullName>
    </recommendedName>
</protein>
<evidence type="ECO:0000313" key="3">
    <source>
        <dbReference type="Proteomes" id="UP000230423"/>
    </source>
</evidence>
<dbReference type="Gene3D" id="3.30.200.20">
    <property type="entry name" value="Phosphorylase Kinase, domain 1"/>
    <property type="match status" value="1"/>
</dbReference>
<evidence type="ECO:0000256" key="1">
    <source>
        <dbReference type="SAM" id="MobiDB-lite"/>
    </source>
</evidence>
<name>A0A2G9U0A1_TELCI</name>
<feature type="non-terminal residue" evidence="2">
    <location>
        <position position="1"/>
    </location>
</feature>
<dbReference type="OrthoDB" id="5979581at2759"/>
<reference evidence="2 3" key="1">
    <citation type="submission" date="2015-09" db="EMBL/GenBank/DDBJ databases">
        <title>Draft genome of the parasitic nematode Teladorsagia circumcincta isolate WARC Sus (inbred).</title>
        <authorList>
            <person name="Mitreva M."/>
        </authorList>
    </citation>
    <scope>NUCLEOTIDE SEQUENCE [LARGE SCALE GENOMIC DNA]</scope>
    <source>
        <strain evidence="2 3">S</strain>
    </source>
</reference>
<keyword evidence="3" id="KW-1185">Reference proteome</keyword>
<sequence length="235" mass="26868">AIHEDTQTRWAVKIESEKCDRKRMKLEIMVLMLLRGKANIPEIMAMGTCPTGHFIILELVGRNLSDLRRQLPQRKLSHGTLYRAMLQIELGDGSLPWSKMRDEAAIKTSKQETTVEKLCEKQPKMLKMAEYVLSMKYDTMPDYDKLTKMLESCHPPEVGLNDPYDWQKIACQLDHLVKKDRSADQPAGSLHKPVNAENKNQVVISLISDLEKQKHPSKTPSLHTPYEPVKAPRQG</sequence>
<dbReference type="SUPFAM" id="SSF56112">
    <property type="entry name" value="Protein kinase-like (PK-like)"/>
    <property type="match status" value="1"/>
</dbReference>
<dbReference type="InterPro" id="IPR011009">
    <property type="entry name" value="Kinase-like_dom_sf"/>
</dbReference>
<dbReference type="Gene3D" id="1.10.510.10">
    <property type="entry name" value="Transferase(Phosphotransferase) domain 1"/>
    <property type="match status" value="1"/>
</dbReference>
<dbReference type="InterPro" id="IPR050235">
    <property type="entry name" value="CK1_Ser-Thr_kinase"/>
</dbReference>
<dbReference type="PANTHER" id="PTHR11909">
    <property type="entry name" value="CASEIN KINASE-RELATED"/>
    <property type="match status" value="1"/>
</dbReference>
<feature type="region of interest" description="Disordered" evidence="1">
    <location>
        <begin position="209"/>
        <end position="235"/>
    </location>
</feature>
<proteinExistence type="predicted"/>
<dbReference type="EMBL" id="KZ350601">
    <property type="protein sequence ID" value="PIO63709.1"/>
    <property type="molecule type" value="Genomic_DNA"/>
</dbReference>
<accession>A0A2G9U0A1</accession>
<evidence type="ECO:0000313" key="2">
    <source>
        <dbReference type="EMBL" id="PIO63709.1"/>
    </source>
</evidence>
<gene>
    <name evidence="2" type="ORF">TELCIR_14683</name>
</gene>
<organism evidence="2 3">
    <name type="scientific">Teladorsagia circumcincta</name>
    <name type="common">Brown stomach worm</name>
    <name type="synonym">Ostertagia circumcincta</name>
    <dbReference type="NCBI Taxonomy" id="45464"/>
    <lineage>
        <taxon>Eukaryota</taxon>
        <taxon>Metazoa</taxon>
        <taxon>Ecdysozoa</taxon>
        <taxon>Nematoda</taxon>
        <taxon>Chromadorea</taxon>
        <taxon>Rhabditida</taxon>
        <taxon>Rhabditina</taxon>
        <taxon>Rhabditomorpha</taxon>
        <taxon>Strongyloidea</taxon>
        <taxon>Trichostrongylidae</taxon>
        <taxon>Teladorsagia</taxon>
    </lineage>
</organism>
<dbReference type="Proteomes" id="UP000230423">
    <property type="component" value="Unassembled WGS sequence"/>
</dbReference>
<evidence type="ECO:0008006" key="4">
    <source>
        <dbReference type="Google" id="ProtNLM"/>
    </source>
</evidence>